<evidence type="ECO:0000313" key="5">
    <source>
        <dbReference type="EMBL" id="GAA0603260.1"/>
    </source>
</evidence>
<dbReference type="Proteomes" id="UP001424441">
    <property type="component" value="Unassembled WGS sequence"/>
</dbReference>
<sequence length="150" mass="16053">MSEWDSASLERIASECPAFQARATARAITRYYNICFKPFGLTAEQFALLVGAGAHKDATVVQLATSAGVDATTLSRNVQHLVTRGLIFTEGGRGRLGKRLNLTDAGQALMSDVVPVWKAAKQELSHQMGDDRLSSVTKAMAALTKALSSL</sequence>
<gene>
    <name evidence="5" type="ORF">GCM10008943_18430</name>
</gene>
<name>A0ABP3R8S5_9HYPH</name>
<evidence type="ECO:0000256" key="3">
    <source>
        <dbReference type="ARBA" id="ARBA00023163"/>
    </source>
</evidence>
<comment type="caution">
    <text evidence="5">The sequence shown here is derived from an EMBL/GenBank/DDBJ whole genome shotgun (WGS) entry which is preliminary data.</text>
</comment>
<protein>
    <submittedName>
        <fullName evidence="5">MarR family winged helix-turn-helix transcriptional regulator</fullName>
    </submittedName>
</protein>
<evidence type="ECO:0000256" key="1">
    <source>
        <dbReference type="ARBA" id="ARBA00023015"/>
    </source>
</evidence>
<keyword evidence="6" id="KW-1185">Reference proteome</keyword>
<evidence type="ECO:0000259" key="4">
    <source>
        <dbReference type="SMART" id="SM00347"/>
    </source>
</evidence>
<dbReference type="Gene3D" id="1.10.10.10">
    <property type="entry name" value="Winged helix-like DNA-binding domain superfamily/Winged helix DNA-binding domain"/>
    <property type="match status" value="1"/>
</dbReference>
<dbReference type="RefSeq" id="WP_343804641.1">
    <property type="nucleotide sequence ID" value="NZ_BAAADE010000002.1"/>
</dbReference>
<dbReference type="InterPro" id="IPR036388">
    <property type="entry name" value="WH-like_DNA-bd_sf"/>
</dbReference>
<keyword evidence="1" id="KW-0805">Transcription regulation</keyword>
<keyword evidence="3" id="KW-0804">Transcription</keyword>
<dbReference type="Pfam" id="PF12802">
    <property type="entry name" value="MarR_2"/>
    <property type="match status" value="1"/>
</dbReference>
<feature type="domain" description="HTH marR-type" evidence="4">
    <location>
        <begin position="34"/>
        <end position="133"/>
    </location>
</feature>
<dbReference type="SUPFAM" id="SSF46785">
    <property type="entry name" value="Winged helix' DNA-binding domain"/>
    <property type="match status" value="1"/>
</dbReference>
<keyword evidence="2" id="KW-0238">DNA-binding</keyword>
<dbReference type="PANTHER" id="PTHR42756:SF1">
    <property type="entry name" value="TRANSCRIPTIONAL REPRESSOR OF EMRAB OPERON"/>
    <property type="match status" value="1"/>
</dbReference>
<accession>A0ABP3R8S5</accession>
<dbReference type="PANTHER" id="PTHR42756">
    <property type="entry name" value="TRANSCRIPTIONAL REGULATOR, MARR"/>
    <property type="match status" value="1"/>
</dbReference>
<evidence type="ECO:0000256" key="2">
    <source>
        <dbReference type="ARBA" id="ARBA00023125"/>
    </source>
</evidence>
<dbReference type="InterPro" id="IPR036390">
    <property type="entry name" value="WH_DNA-bd_sf"/>
</dbReference>
<proteinExistence type="predicted"/>
<dbReference type="SMART" id="SM00347">
    <property type="entry name" value="HTH_MARR"/>
    <property type="match status" value="1"/>
</dbReference>
<reference evidence="6" key="1">
    <citation type="journal article" date="2019" name="Int. J. Syst. Evol. Microbiol.">
        <title>The Global Catalogue of Microorganisms (GCM) 10K type strain sequencing project: providing services to taxonomists for standard genome sequencing and annotation.</title>
        <authorList>
            <consortium name="The Broad Institute Genomics Platform"/>
            <consortium name="The Broad Institute Genome Sequencing Center for Infectious Disease"/>
            <person name="Wu L."/>
            <person name="Ma J."/>
        </authorList>
    </citation>
    <scope>NUCLEOTIDE SEQUENCE [LARGE SCALE GENOMIC DNA]</scope>
    <source>
        <strain evidence="6">JCM 15115</strain>
    </source>
</reference>
<dbReference type="InterPro" id="IPR000835">
    <property type="entry name" value="HTH_MarR-typ"/>
</dbReference>
<organism evidence="5 6">
    <name type="scientific">Paenochrobactrum glaciei</name>
    <dbReference type="NCBI Taxonomy" id="486407"/>
    <lineage>
        <taxon>Bacteria</taxon>
        <taxon>Pseudomonadati</taxon>
        <taxon>Pseudomonadota</taxon>
        <taxon>Alphaproteobacteria</taxon>
        <taxon>Hyphomicrobiales</taxon>
        <taxon>Brucellaceae</taxon>
        <taxon>Paenochrobactrum</taxon>
    </lineage>
</organism>
<evidence type="ECO:0000313" key="6">
    <source>
        <dbReference type="Proteomes" id="UP001424441"/>
    </source>
</evidence>
<dbReference type="EMBL" id="BAAADE010000002">
    <property type="protein sequence ID" value="GAA0603260.1"/>
    <property type="molecule type" value="Genomic_DNA"/>
</dbReference>